<dbReference type="Gene3D" id="1.10.287.950">
    <property type="entry name" value="Methyl-accepting chemotaxis protein"/>
    <property type="match status" value="1"/>
</dbReference>
<evidence type="ECO:0000313" key="8">
    <source>
        <dbReference type="EMBL" id="ETX10561.1"/>
    </source>
</evidence>
<keyword evidence="5" id="KW-0472">Membrane</keyword>
<keyword evidence="9" id="KW-1185">Reference proteome</keyword>
<evidence type="ECO:0000256" key="5">
    <source>
        <dbReference type="SAM" id="Phobius"/>
    </source>
</evidence>
<dbReference type="GO" id="GO:0004888">
    <property type="term" value="F:transmembrane signaling receptor activity"/>
    <property type="evidence" value="ECO:0007669"/>
    <property type="project" value="InterPro"/>
</dbReference>
<evidence type="ECO:0000259" key="7">
    <source>
        <dbReference type="PROSITE" id="PS50885"/>
    </source>
</evidence>
<dbReference type="Proteomes" id="UP000054058">
    <property type="component" value="Unassembled WGS sequence"/>
</dbReference>
<protein>
    <recommendedName>
        <fullName evidence="10">Methyl-accepting chemotaxis protein</fullName>
    </recommendedName>
</protein>
<dbReference type="AlphaFoldDB" id="X7E5U8"/>
<dbReference type="eggNOG" id="COG0840">
    <property type="taxonomic scope" value="Bacteria"/>
</dbReference>
<dbReference type="SMART" id="SM00304">
    <property type="entry name" value="HAMP"/>
    <property type="match status" value="1"/>
</dbReference>
<keyword evidence="2 4" id="KW-0807">Transducer</keyword>
<evidence type="ECO:0000259" key="6">
    <source>
        <dbReference type="PROSITE" id="PS50111"/>
    </source>
</evidence>
<dbReference type="GO" id="GO:0007165">
    <property type="term" value="P:signal transduction"/>
    <property type="evidence" value="ECO:0007669"/>
    <property type="project" value="UniProtKB-KW"/>
</dbReference>
<accession>X7E5U8</accession>
<feature type="transmembrane region" description="Helical" evidence="5">
    <location>
        <begin position="12"/>
        <end position="33"/>
    </location>
</feature>
<keyword evidence="5" id="KW-0812">Transmembrane</keyword>
<feature type="domain" description="HAMP" evidence="7">
    <location>
        <begin position="332"/>
        <end position="385"/>
    </location>
</feature>
<dbReference type="SMART" id="SM00283">
    <property type="entry name" value="MA"/>
    <property type="match status" value="1"/>
</dbReference>
<evidence type="ECO:0000256" key="4">
    <source>
        <dbReference type="PROSITE-ProRule" id="PRU00284"/>
    </source>
</evidence>
<dbReference type="InterPro" id="IPR003660">
    <property type="entry name" value="HAMP_dom"/>
</dbReference>
<dbReference type="InterPro" id="IPR004090">
    <property type="entry name" value="Chemotax_Me-accpt_rcpt"/>
</dbReference>
<evidence type="ECO:0000256" key="2">
    <source>
        <dbReference type="ARBA" id="ARBA00023224"/>
    </source>
</evidence>
<dbReference type="CDD" id="cd11386">
    <property type="entry name" value="MCP_signal"/>
    <property type="match status" value="1"/>
</dbReference>
<dbReference type="SUPFAM" id="SSF58104">
    <property type="entry name" value="Methyl-accepting chemotaxis protein (MCP) signaling domain"/>
    <property type="match status" value="1"/>
</dbReference>
<evidence type="ECO:0000313" key="9">
    <source>
        <dbReference type="Proteomes" id="UP000054058"/>
    </source>
</evidence>
<dbReference type="PROSITE" id="PS50885">
    <property type="entry name" value="HAMP"/>
    <property type="match status" value="1"/>
</dbReference>
<dbReference type="GO" id="GO:0006935">
    <property type="term" value="P:chemotaxis"/>
    <property type="evidence" value="ECO:0007669"/>
    <property type="project" value="InterPro"/>
</dbReference>
<dbReference type="OrthoDB" id="2489132at2"/>
<dbReference type="STRING" id="1122207.MUS1_14825"/>
<dbReference type="RefSeq" id="WP_036162194.1">
    <property type="nucleotide sequence ID" value="NZ_JAMB01000008.1"/>
</dbReference>
<dbReference type="PROSITE" id="PS50111">
    <property type="entry name" value="CHEMOTAXIS_TRANSDUC_2"/>
    <property type="match status" value="1"/>
</dbReference>
<dbReference type="Pfam" id="PF00015">
    <property type="entry name" value="MCPsignal"/>
    <property type="match status" value="1"/>
</dbReference>
<evidence type="ECO:0000256" key="3">
    <source>
        <dbReference type="ARBA" id="ARBA00029447"/>
    </source>
</evidence>
<dbReference type="PRINTS" id="PR00260">
    <property type="entry name" value="CHEMTRNSDUCR"/>
</dbReference>
<feature type="transmembrane region" description="Helical" evidence="5">
    <location>
        <begin position="307"/>
        <end position="330"/>
    </location>
</feature>
<dbReference type="Pfam" id="PF08376">
    <property type="entry name" value="NIT"/>
    <property type="match status" value="1"/>
</dbReference>
<dbReference type="FunFam" id="1.10.287.950:FF:000001">
    <property type="entry name" value="Methyl-accepting chemotaxis sensory transducer"/>
    <property type="match status" value="1"/>
</dbReference>
<evidence type="ECO:0008006" key="10">
    <source>
        <dbReference type="Google" id="ProtNLM"/>
    </source>
</evidence>
<organism evidence="8 9">
    <name type="scientific">Marinomonas ushuaiensis DSM 15871</name>
    <dbReference type="NCBI Taxonomy" id="1122207"/>
    <lineage>
        <taxon>Bacteria</taxon>
        <taxon>Pseudomonadati</taxon>
        <taxon>Pseudomonadota</taxon>
        <taxon>Gammaproteobacteria</taxon>
        <taxon>Oceanospirillales</taxon>
        <taxon>Oceanospirillaceae</taxon>
        <taxon>Marinomonas</taxon>
    </lineage>
</organism>
<dbReference type="InterPro" id="IPR013587">
    <property type="entry name" value="Nitrate/nitrite_sensing"/>
</dbReference>
<proteinExistence type="inferred from homology"/>
<feature type="domain" description="Methyl-accepting transducer" evidence="6">
    <location>
        <begin position="390"/>
        <end position="626"/>
    </location>
</feature>
<reference evidence="8 9" key="1">
    <citation type="submission" date="2014-01" db="EMBL/GenBank/DDBJ databases">
        <title>Marinomonas ushuaiensis DSM 15871 Genome Sequencing.</title>
        <authorList>
            <person name="Lai Q."/>
            <person name="Shao Z.S."/>
        </authorList>
    </citation>
    <scope>NUCLEOTIDE SEQUENCE [LARGE SCALE GENOMIC DNA]</scope>
    <source>
        <strain evidence="8 9">DSM 15871</strain>
    </source>
</reference>
<comment type="similarity">
    <text evidence="3">Belongs to the methyl-accepting chemotaxis (MCP) protein family.</text>
</comment>
<dbReference type="Pfam" id="PF00672">
    <property type="entry name" value="HAMP"/>
    <property type="match status" value="1"/>
</dbReference>
<sequence>MSFLSNLKVSQSITIVGVLPSLFAIVITAFLVLDLNKQVDEGLVAEDMVKLSELLDGVAHNFAVERGLSAGFLGSQGRNGKEALAAQRKTADNAENALKNIQPDAFNILSLQELDRLRGPVLSALRDKTRVRQKVSALDATNNSFAFYSEVNRQALNGIQMVISDVKNREIAKALESRLSLLWMKERVGQYRGALNGVYAAKTTTAKRQSQIAAFIENEQHQQERFNMIATVGVKSLLNAVMTKLQWQQVEQATERFLSASDVSVVQGPVGWFTLATSKIGLIKSVADNISVEIQHLSAELTSTSQWYRNGLIIGFVLLISPVIWLALVLTRSISSRVERISETLSNVSEHRSLVGRIENTSNDELGQIIQYLNRHLDHLRNSFGLMANMASESKESMTVLSGFSRSALEETKEQFNQTDLMASAVEEMSLTSNTVSQDMLLSAEATENIRQQSTQGSQRMEGILLSIENLSKEVEGGHAAVQSVTKNTQQISTILETIEDIADQTNLLALNAAIEAARAGEQGRGFAVVADEVRTLSQRTQTSTEEIRTMIEALVGSGDTALRSMSQCTNIATETSDIVSENARMLQGLFDAIEQLAQTIERVATASEEQSQVSEEINQNIQNVSARSEQILKMVNQTDEGATFAGKRFEEVLTEISSYKLK</sequence>
<dbReference type="GO" id="GO:0016020">
    <property type="term" value="C:membrane"/>
    <property type="evidence" value="ECO:0007669"/>
    <property type="project" value="UniProtKB-SubCell"/>
</dbReference>
<comment type="subcellular location">
    <subcellularLocation>
        <location evidence="1">Membrane</location>
    </subcellularLocation>
</comment>
<dbReference type="PANTHER" id="PTHR32089">
    <property type="entry name" value="METHYL-ACCEPTING CHEMOTAXIS PROTEIN MCPB"/>
    <property type="match status" value="1"/>
</dbReference>
<evidence type="ECO:0000256" key="1">
    <source>
        <dbReference type="ARBA" id="ARBA00004370"/>
    </source>
</evidence>
<keyword evidence="5" id="KW-1133">Transmembrane helix</keyword>
<dbReference type="PATRIC" id="fig|1122207.3.peg.2114"/>
<dbReference type="PANTHER" id="PTHR32089:SF112">
    <property type="entry name" value="LYSOZYME-LIKE PROTEIN-RELATED"/>
    <property type="match status" value="1"/>
</dbReference>
<dbReference type="InterPro" id="IPR004089">
    <property type="entry name" value="MCPsignal_dom"/>
</dbReference>
<dbReference type="EMBL" id="JAMB01000008">
    <property type="protein sequence ID" value="ETX10561.1"/>
    <property type="molecule type" value="Genomic_DNA"/>
</dbReference>
<comment type="caution">
    <text evidence="8">The sequence shown here is derived from an EMBL/GenBank/DDBJ whole genome shotgun (WGS) entry which is preliminary data.</text>
</comment>
<name>X7E5U8_9GAMM</name>
<gene>
    <name evidence="8" type="ORF">MUS1_14825</name>
</gene>